<dbReference type="Pfam" id="PF03979">
    <property type="entry name" value="Sigma70_r1_1"/>
    <property type="match status" value="1"/>
</dbReference>
<accession>A0A7T3V553</accession>
<dbReference type="NCBIfam" id="TIGR02937">
    <property type="entry name" value="sigma70-ECF"/>
    <property type="match status" value="1"/>
</dbReference>
<dbReference type="InterPro" id="IPR042189">
    <property type="entry name" value="RNA_pol_sigma_70_r1_1_sf"/>
</dbReference>
<proteinExistence type="predicted"/>
<evidence type="ECO:0000256" key="2">
    <source>
        <dbReference type="ARBA" id="ARBA00023082"/>
    </source>
</evidence>
<dbReference type="PRINTS" id="PR00046">
    <property type="entry name" value="SIGMA70FCT"/>
</dbReference>
<dbReference type="SUPFAM" id="SSF88659">
    <property type="entry name" value="Sigma3 and sigma4 domains of RNA polymerase sigma factors"/>
    <property type="match status" value="1"/>
</dbReference>
<dbReference type="GO" id="GO:0016987">
    <property type="term" value="F:sigma factor activity"/>
    <property type="evidence" value="ECO:0007669"/>
    <property type="project" value="UniProtKB-KW"/>
</dbReference>
<dbReference type="Pfam" id="PF04542">
    <property type="entry name" value="Sigma70_r2"/>
    <property type="match status" value="1"/>
</dbReference>
<dbReference type="Proteomes" id="UP000595224">
    <property type="component" value="Chromosome"/>
</dbReference>
<keyword evidence="4" id="KW-0804">Transcription</keyword>
<organism evidence="8 9">
    <name type="scientific">Treponema peruense</name>
    <dbReference type="NCBI Taxonomy" id="2787628"/>
    <lineage>
        <taxon>Bacteria</taxon>
        <taxon>Pseudomonadati</taxon>
        <taxon>Spirochaetota</taxon>
        <taxon>Spirochaetia</taxon>
        <taxon>Spirochaetales</taxon>
        <taxon>Treponemataceae</taxon>
        <taxon>Treponema</taxon>
    </lineage>
</organism>
<evidence type="ECO:0000256" key="3">
    <source>
        <dbReference type="ARBA" id="ARBA00023125"/>
    </source>
</evidence>
<feature type="domain" description="RNA polymerase sigma-70 region 4" evidence="7">
    <location>
        <begin position="317"/>
        <end position="374"/>
    </location>
</feature>
<feature type="domain" description="RNA polymerase sigma-70 region 2" evidence="6">
    <location>
        <begin position="136"/>
        <end position="203"/>
    </location>
</feature>
<dbReference type="InterPro" id="IPR007627">
    <property type="entry name" value="RNA_pol_sigma70_r2"/>
</dbReference>
<dbReference type="InterPro" id="IPR013324">
    <property type="entry name" value="RNA_pol_sigma_r3/r4-like"/>
</dbReference>
<keyword evidence="2" id="KW-0731">Sigma factor</keyword>
<evidence type="ECO:0000313" key="8">
    <source>
        <dbReference type="EMBL" id="QQA01138.1"/>
    </source>
</evidence>
<dbReference type="InterPro" id="IPR036388">
    <property type="entry name" value="WH-like_DNA-bd_sf"/>
</dbReference>
<dbReference type="InterPro" id="IPR007127">
    <property type="entry name" value="RNA_pol_sigma_70_r1_1"/>
</dbReference>
<dbReference type="CDD" id="cd06171">
    <property type="entry name" value="Sigma70_r4"/>
    <property type="match status" value="1"/>
</dbReference>
<dbReference type="EMBL" id="CP064936">
    <property type="protein sequence ID" value="QQA01138.1"/>
    <property type="molecule type" value="Genomic_DNA"/>
</dbReference>
<dbReference type="GO" id="GO:0006352">
    <property type="term" value="P:DNA-templated transcription initiation"/>
    <property type="evidence" value="ECO:0007669"/>
    <property type="project" value="InterPro"/>
</dbReference>
<keyword evidence="3" id="KW-0238">DNA-binding</keyword>
<evidence type="ECO:0000313" key="9">
    <source>
        <dbReference type="Proteomes" id="UP000595224"/>
    </source>
</evidence>
<dbReference type="KEGG" id="tper:IWA51_00455"/>
<evidence type="ECO:0000259" key="5">
    <source>
        <dbReference type="Pfam" id="PF03979"/>
    </source>
</evidence>
<dbReference type="Gene3D" id="1.10.1740.10">
    <property type="match status" value="1"/>
</dbReference>
<dbReference type="RefSeq" id="WP_198442729.1">
    <property type="nucleotide sequence ID" value="NZ_CBCSHE010000017.1"/>
</dbReference>
<dbReference type="AlphaFoldDB" id="A0A7T3V553"/>
<dbReference type="Gene3D" id="1.10.220.120">
    <property type="entry name" value="Sigma-70 factor, region 1.1"/>
    <property type="match status" value="1"/>
</dbReference>
<dbReference type="InterPro" id="IPR014284">
    <property type="entry name" value="RNA_pol_sigma-70_dom"/>
</dbReference>
<protein>
    <submittedName>
        <fullName evidence="8">Sigma-70 family RNA polymerase sigma factor</fullName>
    </submittedName>
</protein>
<dbReference type="InterPro" id="IPR000943">
    <property type="entry name" value="RNA_pol_sigma70"/>
</dbReference>
<name>A0A7T3V553_9SPIR</name>
<dbReference type="InterPro" id="IPR007630">
    <property type="entry name" value="RNA_pol_sigma70_r4"/>
</dbReference>
<evidence type="ECO:0000259" key="7">
    <source>
        <dbReference type="Pfam" id="PF04545"/>
    </source>
</evidence>
<dbReference type="InterPro" id="IPR013325">
    <property type="entry name" value="RNA_pol_sigma_r2"/>
</dbReference>
<dbReference type="Pfam" id="PF04545">
    <property type="entry name" value="Sigma70_r4"/>
    <property type="match status" value="1"/>
</dbReference>
<keyword evidence="1" id="KW-0805">Transcription regulation</keyword>
<dbReference type="PANTHER" id="PTHR30603:SF47">
    <property type="entry name" value="RNA POLYMERASE SIGMA FACTOR SIGD, CHLOROPLASTIC"/>
    <property type="match status" value="1"/>
</dbReference>
<evidence type="ECO:0000259" key="6">
    <source>
        <dbReference type="Pfam" id="PF04542"/>
    </source>
</evidence>
<dbReference type="PANTHER" id="PTHR30603">
    <property type="entry name" value="RNA POLYMERASE SIGMA FACTOR RPO"/>
    <property type="match status" value="1"/>
</dbReference>
<evidence type="ECO:0000256" key="1">
    <source>
        <dbReference type="ARBA" id="ARBA00023015"/>
    </source>
</evidence>
<reference evidence="8 9" key="1">
    <citation type="submission" date="2020-11" db="EMBL/GenBank/DDBJ databases">
        <title>Treponema Peruensis nv. sp., first commensal Treponema isolated from human feces.</title>
        <authorList>
            <person name="Belkhou C."/>
            <person name="Raes J."/>
        </authorList>
    </citation>
    <scope>NUCLEOTIDE SEQUENCE [LARGE SCALE GENOMIC DNA]</scope>
    <source>
        <strain evidence="8 9">RCC2812</strain>
    </source>
</reference>
<keyword evidence="9" id="KW-1185">Reference proteome</keyword>
<dbReference type="GO" id="GO:0003677">
    <property type="term" value="F:DNA binding"/>
    <property type="evidence" value="ECO:0007669"/>
    <property type="project" value="UniProtKB-KW"/>
</dbReference>
<dbReference type="Gene3D" id="1.10.10.10">
    <property type="entry name" value="Winged helix-like DNA-binding domain superfamily/Winged helix DNA-binding domain"/>
    <property type="match status" value="1"/>
</dbReference>
<sequence length="388" mass="46685">MTEQLLDKSFNLLMQKSKEQGYLLFDDIFKMSEDYELDVQDIDTLSSRILENGVILLEQKPVNKKIVKNNTENTEDFEDWSHNDYEPVFSEIIEKEPEQELFINYIRNIVPPQRHEMQNLKYQLLEGNKFARKRVIEMHLRLAVKQALKFSKQFEQDLNEMISCSCEGLILAVDAYKPDENRKFSAYASLWIMNVMKRNINTKRLLFYYPTHVLEKYIILFKNREKFNRNFHEKQIQDDYLERIAEFLEVDLENAKYITSAFNEIQSLDKILDNDTWEVEKEIEKIDFKKVDRYSFEDNMIYPIFMEHFHSVIKSVIDSIPFREEKILKYRFGFGESFFTPIQELTLDSIGRLMGVSRERIRQLELKSLKRLRHPRRAGLLRPYWESE</sequence>
<dbReference type="InterPro" id="IPR050239">
    <property type="entry name" value="Sigma-70_RNA_pol_init_factors"/>
</dbReference>
<dbReference type="SUPFAM" id="SSF88946">
    <property type="entry name" value="Sigma2 domain of RNA polymerase sigma factors"/>
    <property type="match status" value="1"/>
</dbReference>
<evidence type="ECO:0000256" key="4">
    <source>
        <dbReference type="ARBA" id="ARBA00023163"/>
    </source>
</evidence>
<feature type="domain" description="RNA polymerase sigma factor 70 region 1.1" evidence="5">
    <location>
        <begin position="10"/>
        <end position="76"/>
    </location>
</feature>
<gene>
    <name evidence="8" type="ORF">IWA51_00455</name>
</gene>